<comment type="caution">
    <text evidence="2">The sequence shown here is derived from an EMBL/GenBank/DDBJ whole genome shotgun (WGS) entry which is preliminary data.</text>
</comment>
<dbReference type="EMBL" id="JALLBG020000151">
    <property type="protein sequence ID" value="KAL3761347.1"/>
    <property type="molecule type" value="Genomic_DNA"/>
</dbReference>
<dbReference type="InterPro" id="IPR000210">
    <property type="entry name" value="BTB/POZ_dom"/>
</dbReference>
<dbReference type="PROSITE" id="PS50097">
    <property type="entry name" value="BTB"/>
    <property type="match status" value="1"/>
</dbReference>
<dbReference type="InterPro" id="IPR045005">
    <property type="entry name" value="BPM1-6"/>
</dbReference>
<dbReference type="InterPro" id="IPR008974">
    <property type="entry name" value="TRAF-like"/>
</dbReference>
<dbReference type="AlphaFoldDB" id="A0ABD3MGQ8"/>
<dbReference type="InterPro" id="IPR011333">
    <property type="entry name" value="SKP1/BTB/POZ_sf"/>
</dbReference>
<organism evidence="2 3">
    <name type="scientific">Discostella pseudostelligera</name>
    <dbReference type="NCBI Taxonomy" id="259834"/>
    <lineage>
        <taxon>Eukaryota</taxon>
        <taxon>Sar</taxon>
        <taxon>Stramenopiles</taxon>
        <taxon>Ochrophyta</taxon>
        <taxon>Bacillariophyta</taxon>
        <taxon>Coscinodiscophyceae</taxon>
        <taxon>Thalassiosirophycidae</taxon>
        <taxon>Stephanodiscales</taxon>
        <taxon>Stephanodiscaceae</taxon>
        <taxon>Discostella</taxon>
    </lineage>
</organism>
<evidence type="ECO:0000313" key="3">
    <source>
        <dbReference type="Proteomes" id="UP001530293"/>
    </source>
</evidence>
<dbReference type="SMART" id="SM00225">
    <property type="entry name" value="BTB"/>
    <property type="match status" value="1"/>
</dbReference>
<dbReference type="Proteomes" id="UP001530293">
    <property type="component" value="Unassembled WGS sequence"/>
</dbReference>
<dbReference type="SUPFAM" id="SSF54695">
    <property type="entry name" value="POZ domain"/>
    <property type="match status" value="1"/>
</dbReference>
<sequence length="398" mass="44169">MSTLKSCGFHNPVVHVGNAPSDICEECVSTTVYFHGFADLPHERGSSVKSFKFHCLGHQWFLEIYPRGIKAKDETEAPVEEEVALFLHNAWGGSIKIEYALDSKGFTNSTSTTCFFDGSTSDHGRKKFLKRETALTHLIKGALVIELWMKAVKDPPLFDPGTVRSFLSIKDIYMEKESADVVFEVEGKQPAAGNESESNVSSTRQLYAHRLILKKASPQLADLCMLSDGKSPSVIELPDVSAGAFEALLRSIYGLNIFNVGNDIEHIKEILEAADKYGVIHLKLEVEELLIASISFTTENVIDHFLYAESKNCALLKEAVMDFIVSNGRDIRASKKVKDVPDDLVRSFTEDILTAVTIKTRAENGGIDTMKISELRQKAYEQELSVDGSRETLISLLK</sequence>
<reference evidence="2 3" key="1">
    <citation type="submission" date="2024-10" db="EMBL/GenBank/DDBJ databases">
        <title>Updated reference genomes for cyclostephanoid diatoms.</title>
        <authorList>
            <person name="Roberts W.R."/>
            <person name="Alverson A.J."/>
        </authorList>
    </citation>
    <scope>NUCLEOTIDE SEQUENCE [LARGE SCALE GENOMIC DNA]</scope>
    <source>
        <strain evidence="2 3">AJA232-27</strain>
    </source>
</reference>
<dbReference type="CDD" id="cd14733">
    <property type="entry name" value="BACK"/>
    <property type="match status" value="1"/>
</dbReference>
<keyword evidence="3" id="KW-1185">Reference proteome</keyword>
<protein>
    <recommendedName>
        <fullName evidence="1">BTB domain-containing protein</fullName>
    </recommendedName>
</protein>
<dbReference type="CDD" id="cd18186">
    <property type="entry name" value="BTB_POZ_ZBTB_KLHL-like"/>
    <property type="match status" value="1"/>
</dbReference>
<dbReference type="PANTHER" id="PTHR26379">
    <property type="entry name" value="BTB/POZ AND MATH DOMAIN-CONTAINING PROTEIN 1"/>
    <property type="match status" value="1"/>
</dbReference>
<dbReference type="Gene3D" id="3.30.710.10">
    <property type="entry name" value="Potassium Channel Kv1.1, Chain A"/>
    <property type="match status" value="1"/>
</dbReference>
<dbReference type="PANTHER" id="PTHR26379:SF187">
    <property type="entry name" value="OS07G0655300 PROTEIN"/>
    <property type="match status" value="1"/>
</dbReference>
<proteinExistence type="predicted"/>
<dbReference type="SUPFAM" id="SSF49599">
    <property type="entry name" value="TRAF domain-like"/>
    <property type="match status" value="1"/>
</dbReference>
<dbReference type="InterPro" id="IPR002083">
    <property type="entry name" value="MATH/TRAF_dom"/>
</dbReference>
<gene>
    <name evidence="2" type="ORF">ACHAWU_000481</name>
</gene>
<name>A0ABD3MGQ8_9STRA</name>
<feature type="domain" description="BTB" evidence="1">
    <location>
        <begin position="179"/>
        <end position="253"/>
    </location>
</feature>
<accession>A0ABD3MGQ8</accession>
<evidence type="ECO:0000259" key="1">
    <source>
        <dbReference type="PROSITE" id="PS50097"/>
    </source>
</evidence>
<dbReference type="Gene3D" id="1.25.40.420">
    <property type="match status" value="1"/>
</dbReference>
<evidence type="ECO:0000313" key="2">
    <source>
        <dbReference type="EMBL" id="KAL3761347.1"/>
    </source>
</evidence>
<dbReference type="CDD" id="cd00121">
    <property type="entry name" value="MATH"/>
    <property type="match status" value="1"/>
</dbReference>
<dbReference type="Gene3D" id="2.60.210.10">
    <property type="entry name" value="Apoptosis, Tumor Necrosis Factor Receptor Associated Protein 2, Chain A"/>
    <property type="match status" value="1"/>
</dbReference>
<dbReference type="Pfam" id="PF00651">
    <property type="entry name" value="BTB"/>
    <property type="match status" value="1"/>
</dbReference>